<dbReference type="SUPFAM" id="SSF111347">
    <property type="entry name" value="Rap/Ran-GAP"/>
    <property type="match status" value="1"/>
</dbReference>
<feature type="compositionally biased region" description="Polar residues" evidence="3">
    <location>
        <begin position="1173"/>
        <end position="1219"/>
    </location>
</feature>
<dbReference type="Pfam" id="PF02145">
    <property type="entry name" value="Rap_GAP"/>
    <property type="match status" value="1"/>
</dbReference>
<feature type="compositionally biased region" description="Polar residues" evidence="3">
    <location>
        <begin position="1083"/>
        <end position="1117"/>
    </location>
</feature>
<evidence type="ECO:0000256" key="3">
    <source>
        <dbReference type="SAM" id="MobiDB-lite"/>
    </source>
</evidence>
<gene>
    <name evidence="5" type="primary">Ralgapa1</name>
</gene>
<dbReference type="Pfam" id="PF20412">
    <property type="entry name" value="RALGAPB_N"/>
    <property type="match status" value="1"/>
</dbReference>
<feature type="domain" description="Rap-GAP" evidence="4">
    <location>
        <begin position="2049"/>
        <end position="2257"/>
    </location>
</feature>
<feature type="compositionally biased region" description="Polar residues" evidence="3">
    <location>
        <begin position="2350"/>
        <end position="2360"/>
    </location>
</feature>
<evidence type="ECO:0000259" key="4">
    <source>
        <dbReference type="PROSITE" id="PS50085"/>
    </source>
</evidence>
<dbReference type="InterPro" id="IPR016024">
    <property type="entry name" value="ARM-type_fold"/>
</dbReference>
<feature type="region of interest" description="Disordered" evidence="3">
    <location>
        <begin position="2350"/>
        <end position="2455"/>
    </location>
</feature>
<feature type="compositionally biased region" description="Low complexity" evidence="3">
    <location>
        <begin position="2388"/>
        <end position="2407"/>
    </location>
</feature>
<dbReference type="GO" id="GO:0005634">
    <property type="term" value="C:nucleus"/>
    <property type="evidence" value="ECO:0007669"/>
    <property type="project" value="InterPro"/>
</dbReference>
<dbReference type="PANTHER" id="PTHR10063">
    <property type="entry name" value="TUBERIN"/>
    <property type="match status" value="1"/>
</dbReference>
<dbReference type="InterPro" id="IPR027107">
    <property type="entry name" value="Tuberin/Ral-act_asu"/>
</dbReference>
<dbReference type="InterPro" id="IPR046859">
    <property type="entry name" value="RGPA/RALGAPB_N"/>
</dbReference>
<keyword evidence="2" id="KW-0597">Phosphoprotein</keyword>
<organism evidence="5">
    <name type="scientific">Phallusia mammillata</name>
    <dbReference type="NCBI Taxonomy" id="59560"/>
    <lineage>
        <taxon>Eukaryota</taxon>
        <taxon>Metazoa</taxon>
        <taxon>Chordata</taxon>
        <taxon>Tunicata</taxon>
        <taxon>Ascidiacea</taxon>
        <taxon>Phlebobranchia</taxon>
        <taxon>Ascidiidae</taxon>
        <taxon>Phallusia</taxon>
    </lineage>
</organism>
<dbReference type="InterPro" id="IPR035974">
    <property type="entry name" value="Rap/Ran-GAP_sf"/>
</dbReference>
<protein>
    <submittedName>
        <fullName evidence="5">Ral GTPase-activating protein subunit alpha-1</fullName>
    </submittedName>
</protein>
<dbReference type="PANTHER" id="PTHR10063:SF11">
    <property type="entry name" value="RHO GTPASE-ACTIVATING PROTEIN CG5521-RELATED"/>
    <property type="match status" value="1"/>
</dbReference>
<feature type="region of interest" description="Disordered" evidence="3">
    <location>
        <begin position="358"/>
        <end position="415"/>
    </location>
</feature>
<name>A0A6F9DQZ8_9ASCI</name>
<feature type="region of interest" description="Disordered" evidence="3">
    <location>
        <begin position="1083"/>
        <end position="1130"/>
    </location>
</feature>
<feature type="compositionally biased region" description="Low complexity" evidence="3">
    <location>
        <begin position="2289"/>
        <end position="2302"/>
    </location>
</feature>
<dbReference type="EMBL" id="LR789556">
    <property type="protein sequence ID" value="CAB3265418.1"/>
    <property type="molecule type" value="mRNA"/>
</dbReference>
<keyword evidence="1" id="KW-0343">GTPase activation</keyword>
<feature type="compositionally biased region" description="Low complexity" evidence="3">
    <location>
        <begin position="374"/>
        <end position="384"/>
    </location>
</feature>
<feature type="compositionally biased region" description="Low complexity" evidence="3">
    <location>
        <begin position="1156"/>
        <end position="1172"/>
    </location>
</feature>
<reference evidence="5" key="1">
    <citation type="submission" date="2020-04" db="EMBL/GenBank/DDBJ databases">
        <authorList>
            <person name="Neveu A P."/>
        </authorList>
    </citation>
    <scope>NUCLEOTIDE SEQUENCE</scope>
    <source>
        <tissue evidence="5">Whole embryo</tissue>
    </source>
</reference>
<feature type="region of interest" description="Disordered" evidence="3">
    <location>
        <begin position="491"/>
        <end position="514"/>
    </location>
</feature>
<feature type="compositionally biased region" description="Basic and acidic residues" evidence="3">
    <location>
        <begin position="772"/>
        <end position="791"/>
    </location>
</feature>
<feature type="region of interest" description="Disordered" evidence="3">
    <location>
        <begin position="2281"/>
        <end position="2330"/>
    </location>
</feature>
<feature type="compositionally biased region" description="Polar residues" evidence="3">
    <location>
        <begin position="2311"/>
        <end position="2330"/>
    </location>
</feature>
<proteinExistence type="evidence at transcript level"/>
<evidence type="ECO:0000256" key="1">
    <source>
        <dbReference type="ARBA" id="ARBA00022468"/>
    </source>
</evidence>
<accession>A0A6F9DQZ8</accession>
<dbReference type="FunFam" id="3.40.50.11210:FF:000001">
    <property type="entry name" value="Ral GTPase-activating protein subunit alpha-1 isoform 1"/>
    <property type="match status" value="1"/>
</dbReference>
<evidence type="ECO:0000256" key="2">
    <source>
        <dbReference type="ARBA" id="ARBA00022553"/>
    </source>
</evidence>
<feature type="compositionally biased region" description="Polar residues" evidence="3">
    <location>
        <begin position="498"/>
        <end position="514"/>
    </location>
</feature>
<dbReference type="GO" id="GO:0051056">
    <property type="term" value="P:regulation of small GTPase mediated signal transduction"/>
    <property type="evidence" value="ECO:0007669"/>
    <property type="project" value="InterPro"/>
</dbReference>
<dbReference type="GO" id="GO:0005737">
    <property type="term" value="C:cytoplasm"/>
    <property type="evidence" value="ECO:0007669"/>
    <property type="project" value="TreeGrafter"/>
</dbReference>
<feature type="region of interest" description="Disordered" evidence="3">
    <location>
        <begin position="1152"/>
        <end position="1223"/>
    </location>
</feature>
<sequence>MSDALRMFKIHRQPQGEGAVKKSIQKLLDPKKDAVARLKHLKNVISNSSEAEIQPLFELHYSHIYYIFLENFLLTESNLRLKGAHRAQREELDAILEIFEQILINLPELIHQRWQYHSIDMVIKRLLHTQNSLKVRKEGMHFFLLWLRTLQENALPQTLLLYACLVPGFPPPTFSDGKPYSLEWLVNVPINEEYGVHQVEIASLVPPSSGEKTPSDVTKFFLDALLEFMVLKSHALQWKQEHKMAKQCFSFLWNLFKENYLPHAFPDFDHSTSIYNPVLTLPEPRDSVNYVLNVSDSGSIDPRIEVASGCSMLSSRVSIIKWIVSFTTQLDKSETLVKRPDATVEALHRQVLKQLQEIHVSNNEKPSDPSEIRPNASNSSSAPPQHINISAVQQHDTDASNSNTSTLTEKEPSISSLSSLDDKLRSIASVEETLVRGVLYSTRENVNIVHEMFRQAFMLPLTEVPTMRRVVKVYQEWIQDGEIPVFMEDEDDEEAVSSEDNGAESKSNHLSTQVSSNSLRNVSYIRGQLNPVIDEAHSVQVRGGNQSTLQLFVTNSAHVFLVEPPPNATKLLETQVDVCKRVLNLYRFMVMNVPLSDITWRQLLRVLLHVTRSMLQDVSDEEIEMGKFHTVASRLAGPVFQTLIVSWIKANLFVHVSRDLWDELVEVLSSLTQWEELITEWAKNMETMTRVLARHVYKLELQDLPLDRLTEQKHKKQKKGPGNKGTKQFGGMLSERSFSRGWSRDSNSLINTNLPDTDTRSRSQSSLVPRTPADKAESKFNSKAEVTDKPANKSRSSTTARILADSEDTGQVVESSAQRGASAIELPTTQSESSDSIIQPKRRSSASDISTIGKEHSLSLIRNRCDSEGINSNDSSEIQPTALTNGHHVAWQEPTHEVHQYAGTTDGDSTSVSVQSLEADDMFDELIHERLHAEKDTVSDEVWPGEVTSIHSQDSATIDPQWNPWADNQALQKSSISSDSNDVQDKLSMEIAIFDQVDQPNSLTDTASAAMSIPVSRQEMCTEDKSFSNSLASALSSSIISSMSPRLPTIPLSLTPPAIPARVALPAKQLSLFEIDYLSTHSDSSEITTPTSLNHDLISHSDTTSVVDGNTSDNHAPNPQPQPHYHDTNLTQNNSELHESLVEEGLTATTSIDDALSPSPSHSNHSLPEPESVTANSTPVDQTNMRSSPANIATSSLSNSTGELNQGHSSDSQSTSPSKESVVVTISTVDDSASVETCDADVAVDVAEDEEPSLIANSTENILLQNCSTPQPATEAAFAERLDDTSFEGDILNTGKDTNMSDCSILAGGNRTGWFADVAVALWRRLLGILGDVNEISNPQIHQLVFSYLLELWGILFKMRQNLGLNGDNSPAAAESSELVPPLRILAPWGFKATMALPDSHKGGKLHAYQLLCKMTVQREHDTPLEPDHLAQFYAILHDGLHSADSDIVNEIVGSCSQYFSCCLPASTLLLLDFIYACHAVAASQNLKAPRVEAQTILGSTLCFANLYHDIPVLKPDSVDPTATVCNNIKDYVVDALLTSGKKEPSSSARCVALSSTGLWLYEELTTDQPRHSRLKEAINVLLVSLKFNNRVVACVACTQLHLLTHCSEELLKTMPDMPPRIIEVMSLSVSALLNDTEAKNTDSGRQLLVALLQCILDWCMCVPLELLINTYGANTDKRLIRTVFKAMQTAALGKPGHSAKHSYSLSDLASKDFDPYLQLDKVQDPPTSIFANARPKSMARSNTAKLGKNGAVSLVAHTVLSHLNNHLGHFPLARGTSVFTCRVSEHHDVDDSPGELSAKLFDSPNVQFLIFNDSCLMSVVELPSEESSAPCGDPTAGMSSSNRCVRFIVRDAGGKYCWDSSVLYGPPDVANITRPVHCEPISTLDAEISRAAKESCQSYLNYSQEEDKRQRKVVPTPIPLYGESPVNDASDQLDQLLQYVGWTSPECQSRIGLPLNIPSPTPSCVSDDVQLRATKCLLGHHEELGGSYAESACVTSWQCGAVKPRPIVPAHSPFYHARLLCIEMGFLSRDNRDRVSLLKKNERLLRELKNLDSRHCRETHKVAVFYIAQGQEDKLSVLSNTGGSKEYEDFVSGLGWEVDLSVHTGFSGKLQTDGSTGRTSPYYATSSIEVVFHVSTRFPSNDDVARNRKLKHLGNDEVHIVWSEHHRDYRRGIIPTEFGDVLIIIYPIRHGLYRIQIIKKAEVPYFGPLFDGAIVNARVLPVLVRETAINAGRAKRSQISLYQPYYEERTRYLRLIIEQFKDDTTFEDYSAHLFCPVPQTRGARSDATKAAAPAPTRPNRTSVAAPTPEPANTNGNNSTENRSNDSQTSSTLIQFLPSDAIQVEGTQAPTDAFPTSQAPKPSGQRIAPPASHFISTSSSLLPPPPSQSSLSTSAPSGGRSSRHASGGNKGHVTFRTSLLTRNTGGGSQPHLSQKEFADFPTPPQSPPAHSHQIL</sequence>
<feature type="compositionally biased region" description="Polar residues" evidence="3">
    <location>
        <begin position="744"/>
        <end position="768"/>
    </location>
</feature>
<dbReference type="InterPro" id="IPR000331">
    <property type="entry name" value="Rap/Ran_GAP_dom"/>
</dbReference>
<dbReference type="GO" id="GO:0005096">
    <property type="term" value="F:GTPase activator activity"/>
    <property type="evidence" value="ECO:0007669"/>
    <property type="project" value="UniProtKB-KW"/>
</dbReference>
<evidence type="ECO:0000313" key="5">
    <source>
        <dbReference type="EMBL" id="CAB3265418.1"/>
    </source>
</evidence>
<dbReference type="SUPFAM" id="SSF48371">
    <property type="entry name" value="ARM repeat"/>
    <property type="match status" value="1"/>
</dbReference>
<feature type="compositionally biased region" description="Polar residues" evidence="3">
    <location>
        <begin position="387"/>
        <end position="407"/>
    </location>
</feature>
<feature type="compositionally biased region" description="Polar residues" evidence="3">
    <location>
        <begin position="827"/>
        <end position="837"/>
    </location>
</feature>
<feature type="region of interest" description="Disordered" evidence="3">
    <location>
        <begin position="708"/>
        <end position="848"/>
    </location>
</feature>
<dbReference type="PROSITE" id="PS50085">
    <property type="entry name" value="RAPGAP"/>
    <property type="match status" value="1"/>
</dbReference>
<dbReference type="Gene3D" id="3.40.50.11210">
    <property type="entry name" value="Rap/Ran-GAP"/>
    <property type="match status" value="1"/>
</dbReference>